<keyword evidence="5 7" id="KW-0408">Iron</keyword>
<keyword evidence="3 7" id="KW-0479">Metal-binding</keyword>
<evidence type="ECO:0000256" key="1">
    <source>
        <dbReference type="ARBA" id="ARBA00010617"/>
    </source>
</evidence>
<organism evidence="8 9">
    <name type="scientific">Pyxidicoccus parkwayensis</name>
    <dbReference type="NCBI Taxonomy" id="2813578"/>
    <lineage>
        <taxon>Bacteria</taxon>
        <taxon>Pseudomonadati</taxon>
        <taxon>Myxococcota</taxon>
        <taxon>Myxococcia</taxon>
        <taxon>Myxococcales</taxon>
        <taxon>Cystobacterineae</taxon>
        <taxon>Myxococcaceae</taxon>
        <taxon>Pyxidicoccus</taxon>
    </lineage>
</organism>
<evidence type="ECO:0000313" key="8">
    <source>
        <dbReference type="EMBL" id="QSQ25794.1"/>
    </source>
</evidence>
<dbReference type="InterPro" id="IPR017972">
    <property type="entry name" value="Cyt_P450_CS"/>
</dbReference>
<dbReference type="Gene3D" id="1.10.630.10">
    <property type="entry name" value="Cytochrome P450"/>
    <property type="match status" value="1"/>
</dbReference>
<dbReference type="PANTHER" id="PTHR24291:SF50">
    <property type="entry name" value="BIFUNCTIONAL ALBAFLAVENONE MONOOXYGENASE_TERPENE SYNTHASE"/>
    <property type="match status" value="1"/>
</dbReference>
<evidence type="ECO:0000256" key="5">
    <source>
        <dbReference type="ARBA" id="ARBA00023004"/>
    </source>
</evidence>
<keyword evidence="4 7" id="KW-0560">Oxidoreductase</keyword>
<keyword evidence="2 7" id="KW-0349">Heme</keyword>
<dbReference type="Proteomes" id="UP000662747">
    <property type="component" value="Chromosome"/>
</dbReference>
<evidence type="ECO:0000313" key="9">
    <source>
        <dbReference type="Proteomes" id="UP000662747"/>
    </source>
</evidence>
<dbReference type="InterPro" id="IPR001128">
    <property type="entry name" value="Cyt_P450"/>
</dbReference>
<dbReference type="RefSeq" id="WP_206727345.1">
    <property type="nucleotide sequence ID" value="NZ_CP071090.1"/>
</dbReference>
<evidence type="ECO:0000256" key="7">
    <source>
        <dbReference type="RuleBase" id="RU000461"/>
    </source>
</evidence>
<gene>
    <name evidence="8" type="ORF">JY651_13050</name>
</gene>
<dbReference type="Pfam" id="PF00067">
    <property type="entry name" value="p450"/>
    <property type="match status" value="1"/>
</dbReference>
<evidence type="ECO:0000256" key="3">
    <source>
        <dbReference type="ARBA" id="ARBA00022723"/>
    </source>
</evidence>
<dbReference type="EMBL" id="CP071090">
    <property type="protein sequence ID" value="QSQ25794.1"/>
    <property type="molecule type" value="Genomic_DNA"/>
</dbReference>
<name>A0ABX7P5M3_9BACT</name>
<dbReference type="PRINTS" id="PR00463">
    <property type="entry name" value="EP450I"/>
</dbReference>
<evidence type="ECO:0000256" key="6">
    <source>
        <dbReference type="ARBA" id="ARBA00023033"/>
    </source>
</evidence>
<dbReference type="InterPro" id="IPR036396">
    <property type="entry name" value="Cyt_P450_sf"/>
</dbReference>
<protein>
    <submittedName>
        <fullName evidence="8">Cytochrome P450</fullName>
    </submittedName>
</protein>
<proteinExistence type="inferred from homology"/>
<evidence type="ECO:0000256" key="4">
    <source>
        <dbReference type="ARBA" id="ARBA00023002"/>
    </source>
</evidence>
<keyword evidence="9" id="KW-1185">Reference proteome</keyword>
<dbReference type="CDD" id="cd00302">
    <property type="entry name" value="cytochrome_P450"/>
    <property type="match status" value="1"/>
</dbReference>
<keyword evidence="6 7" id="KW-0503">Monooxygenase</keyword>
<dbReference type="SUPFAM" id="SSF48264">
    <property type="entry name" value="Cytochrome P450"/>
    <property type="match status" value="1"/>
</dbReference>
<dbReference type="PANTHER" id="PTHR24291">
    <property type="entry name" value="CYTOCHROME P450 FAMILY 4"/>
    <property type="match status" value="1"/>
</dbReference>
<dbReference type="InterPro" id="IPR002401">
    <property type="entry name" value="Cyt_P450_E_grp-I"/>
</dbReference>
<reference evidence="8 9" key="1">
    <citation type="submission" date="2021-02" db="EMBL/GenBank/DDBJ databases">
        <title>De Novo genome assembly of isolated myxobacteria.</title>
        <authorList>
            <person name="Stevens D.C."/>
        </authorList>
    </citation>
    <scope>NUCLEOTIDE SEQUENCE [LARGE SCALE GENOMIC DNA]</scope>
    <source>
        <strain evidence="9">SCPEA02</strain>
    </source>
</reference>
<accession>A0ABX7P5M3</accession>
<comment type="similarity">
    <text evidence="1 7">Belongs to the cytochrome P450 family.</text>
</comment>
<dbReference type="InterPro" id="IPR050196">
    <property type="entry name" value="Cytochrome_P450_Monoox"/>
</dbReference>
<dbReference type="PROSITE" id="PS00086">
    <property type="entry name" value="CYTOCHROME_P450"/>
    <property type="match status" value="1"/>
</dbReference>
<evidence type="ECO:0000256" key="2">
    <source>
        <dbReference type="ARBA" id="ARBA00022617"/>
    </source>
</evidence>
<sequence length="385" mass="43052">MAEREPAVLFEREPLRFLDEAFPAAGDAIWLPQRQLCLSDATASKNVLANGEGLYQDHSDFFRTRHGTFGPRPVQVRISRESRALLRTYLDARKDALEESVRRALVPGSEWPDAGNWLMYRHLAAALLSPDSPARLRQTVDAIVERAVLAGARERHSFLSRALFRFRVERELVRAVEQRRKRGTAEPADLLDVVVSAAGPEVAAEELAEVFLSFVFAAAGSVGFVLGWSVYLLGTNPPTDAEPAWVVKEALRLWPVAWLLGSRPAKRHEVAGVSVTPEDEVVVCPYAVQRNPRHWEDPSSFRPERWASVKNAQAFIPFGWGPHTCPAALLSMELVEDVLRLIVGGYRLTVTPRETRPHVTAALAPPRFALSLVSHRRDIPSMERR</sequence>